<dbReference type="SMART" id="SM00086">
    <property type="entry name" value="PAC"/>
    <property type="match status" value="1"/>
</dbReference>
<dbReference type="Pfam" id="PF08376">
    <property type="entry name" value="NIT"/>
    <property type="match status" value="1"/>
</dbReference>
<dbReference type="PROSITE" id="PS50113">
    <property type="entry name" value="PAC"/>
    <property type="match status" value="1"/>
</dbReference>
<organism evidence="7 8">
    <name type="scientific">Billgrantia gudaonensis</name>
    <dbReference type="NCBI Taxonomy" id="376427"/>
    <lineage>
        <taxon>Bacteria</taxon>
        <taxon>Pseudomonadati</taxon>
        <taxon>Pseudomonadota</taxon>
        <taxon>Gammaproteobacteria</taxon>
        <taxon>Oceanospirillales</taxon>
        <taxon>Halomonadaceae</taxon>
        <taxon>Billgrantia</taxon>
    </lineage>
</organism>
<dbReference type="InterPro" id="IPR035965">
    <property type="entry name" value="PAS-like_dom_sf"/>
</dbReference>
<dbReference type="RefSeq" id="WP_089683082.1">
    <property type="nucleotide sequence ID" value="NZ_FNES01000002.1"/>
</dbReference>
<keyword evidence="1" id="KW-0812">Transmembrane</keyword>
<reference evidence="7 8" key="1">
    <citation type="submission" date="2016-10" db="EMBL/GenBank/DDBJ databases">
        <authorList>
            <person name="de Groot N.N."/>
        </authorList>
    </citation>
    <scope>NUCLEOTIDE SEQUENCE [LARGE SCALE GENOMIC DNA]</scope>
    <source>
        <strain evidence="7 8">CGMCC 1.6133</strain>
    </source>
</reference>
<keyword evidence="1" id="KW-1133">Transmembrane helix</keyword>
<dbReference type="STRING" id="376427.SAMN04487954_102276"/>
<dbReference type="Gene3D" id="3.20.20.450">
    <property type="entry name" value="EAL domain"/>
    <property type="match status" value="1"/>
</dbReference>
<name>A0A1G8Q264_9GAMM</name>
<feature type="domain" description="EAL" evidence="4">
    <location>
        <begin position="665"/>
        <end position="919"/>
    </location>
</feature>
<keyword evidence="8" id="KW-1185">Reference proteome</keyword>
<dbReference type="Pfam" id="PF00563">
    <property type="entry name" value="EAL"/>
    <property type="match status" value="1"/>
</dbReference>
<dbReference type="InterPro" id="IPR052155">
    <property type="entry name" value="Biofilm_reg_signaling"/>
</dbReference>
<dbReference type="InterPro" id="IPR000700">
    <property type="entry name" value="PAS-assoc_C"/>
</dbReference>
<dbReference type="CDD" id="cd01949">
    <property type="entry name" value="GGDEF"/>
    <property type="match status" value="1"/>
</dbReference>
<dbReference type="EMBL" id="FNES01000002">
    <property type="protein sequence ID" value="SDI98849.1"/>
    <property type="molecule type" value="Genomic_DNA"/>
</dbReference>
<dbReference type="PROSITE" id="PS50887">
    <property type="entry name" value="GGDEF"/>
    <property type="match status" value="1"/>
</dbReference>
<proteinExistence type="predicted"/>
<evidence type="ECO:0000259" key="4">
    <source>
        <dbReference type="PROSITE" id="PS50883"/>
    </source>
</evidence>
<dbReference type="InterPro" id="IPR013587">
    <property type="entry name" value="Nitrate/nitrite_sensing"/>
</dbReference>
<evidence type="ECO:0000259" key="5">
    <source>
        <dbReference type="PROSITE" id="PS50887"/>
    </source>
</evidence>
<dbReference type="InterPro" id="IPR010910">
    <property type="entry name" value="Nitrate/nitrite_sensing_bac"/>
</dbReference>
<dbReference type="CDD" id="cd01948">
    <property type="entry name" value="EAL"/>
    <property type="match status" value="1"/>
</dbReference>
<dbReference type="PROSITE" id="PS50112">
    <property type="entry name" value="PAS"/>
    <property type="match status" value="1"/>
</dbReference>
<feature type="domain" description="GGDEF" evidence="5">
    <location>
        <begin position="523"/>
        <end position="656"/>
    </location>
</feature>
<protein>
    <submittedName>
        <fullName evidence="7">PAS domain S-box-containing protein/diguanylate cyclase (GGDEF) domain-containing protein</fullName>
    </submittedName>
</protein>
<dbReference type="PROSITE" id="PS50883">
    <property type="entry name" value="EAL"/>
    <property type="match status" value="1"/>
</dbReference>
<evidence type="ECO:0000313" key="8">
    <source>
        <dbReference type="Proteomes" id="UP000198525"/>
    </source>
</evidence>
<dbReference type="SMART" id="SM00052">
    <property type="entry name" value="EAL"/>
    <property type="match status" value="1"/>
</dbReference>
<dbReference type="InterPro" id="IPR001633">
    <property type="entry name" value="EAL_dom"/>
</dbReference>
<feature type="transmembrane region" description="Helical" evidence="1">
    <location>
        <begin position="12"/>
        <end position="30"/>
    </location>
</feature>
<dbReference type="Gene3D" id="3.30.70.270">
    <property type="match status" value="1"/>
</dbReference>
<dbReference type="InterPro" id="IPR000014">
    <property type="entry name" value="PAS"/>
</dbReference>
<dbReference type="SUPFAM" id="SSF55785">
    <property type="entry name" value="PYP-like sensor domain (PAS domain)"/>
    <property type="match status" value="1"/>
</dbReference>
<dbReference type="InterPro" id="IPR000160">
    <property type="entry name" value="GGDEF_dom"/>
</dbReference>
<dbReference type="NCBIfam" id="TIGR00254">
    <property type="entry name" value="GGDEF"/>
    <property type="match status" value="1"/>
</dbReference>
<dbReference type="Proteomes" id="UP000198525">
    <property type="component" value="Unassembled WGS sequence"/>
</dbReference>
<sequence length="932" mass="103888">MLSFFNRLSLEARFVIALGLPLAALFWLAFSGAIERQKLAVNMAELESLTRLAVEAGELVHVLQVERGMSAGLLGSAGRHFSERIVAARDSVDRQVARFIEHLEAVDIDALSTQSRLMERTSRYALPQDMPQAESRYLSFLRDLESVTALFQDVDALRQRTDALTITSQDAVSHYTRITRELNVLVGRLTHLTDEGTINRRLGAYHALLMAKELAGLERATLSDALAENALSPAMYRRTVELVGQQAAYLTTFNGLADTSPRERLFSALSQPELQPLNAFRERLLEQPGSVSSGPAPEQWFTWQTAKIETIKAVEDGLANDILATAQRLQEKARIDLAKYLAVTLLVALATVGLSFLILRHIQARLTLAANVFQHTQDGITVTDPSATILDLNDAFTRITGYSRDEAIGKNPRILQSGRQDDAFYRALWQQLTSSGSWQGEIWNRRKNGEVYAELLTINAVHDERGKLQNYVAVFSDITDRASEHQRQLEHSAYHDPLTGLPNRMLLSDRLQHAIATSRRTDKELVVVAIDLDDFKTLNESHGHALGDRVLELLAKRLHAALRDGDTLARLGGDEFVVVIEELGTVQEAETVLQRLQQETSSPLCIGDVTVRCSASFGATAFPEDGVDADTLLRHAHQALHQAKLNGRQRLQWFDPQQERHQAALSRLVQRLETALANHELQLHYQPKVDLSSGRLIGAEALLRWQDPRRGMVPPGEFLPTIEQHPISITIGHWVIETALEQIERWHRQGLTLTVSVNISALQLQQPNFVASLRRHLARHPTLPTNGLELEILESAAIGDIQRAGEVIRECRALGVGVSLDDFGTGYAALEYLKYLPAERLKIDRTFIRDMLEDRGDQAIVKGIIGLAKAFDFRVIAEGVETEAQGCRLIELGCPEAQGFGIARPMPAAALLDWHHQWQPPISWRSARHSTA</sequence>
<dbReference type="OrthoDB" id="9176779at2"/>
<dbReference type="SUPFAM" id="SSF141868">
    <property type="entry name" value="EAL domain-like"/>
    <property type="match status" value="1"/>
</dbReference>
<dbReference type="Pfam" id="PF13426">
    <property type="entry name" value="PAS_9"/>
    <property type="match status" value="1"/>
</dbReference>
<dbReference type="PROSITE" id="PS50906">
    <property type="entry name" value="NIT"/>
    <property type="match status" value="1"/>
</dbReference>
<dbReference type="CDD" id="cd00130">
    <property type="entry name" value="PAS"/>
    <property type="match status" value="1"/>
</dbReference>
<evidence type="ECO:0000259" key="2">
    <source>
        <dbReference type="PROSITE" id="PS50112"/>
    </source>
</evidence>
<dbReference type="InterPro" id="IPR035919">
    <property type="entry name" value="EAL_sf"/>
</dbReference>
<dbReference type="AlphaFoldDB" id="A0A1G8Q264"/>
<dbReference type="InterPro" id="IPR043128">
    <property type="entry name" value="Rev_trsase/Diguanyl_cyclase"/>
</dbReference>
<evidence type="ECO:0000259" key="6">
    <source>
        <dbReference type="PROSITE" id="PS50906"/>
    </source>
</evidence>
<feature type="domain" description="NIT" evidence="6">
    <location>
        <begin position="54"/>
        <end position="329"/>
    </location>
</feature>
<dbReference type="PANTHER" id="PTHR44757:SF2">
    <property type="entry name" value="BIOFILM ARCHITECTURE MAINTENANCE PROTEIN MBAA"/>
    <property type="match status" value="1"/>
</dbReference>
<dbReference type="SMART" id="SM00267">
    <property type="entry name" value="GGDEF"/>
    <property type="match status" value="1"/>
</dbReference>
<gene>
    <name evidence="7" type="ORF">SAMN04487954_102276</name>
</gene>
<dbReference type="NCBIfam" id="TIGR00229">
    <property type="entry name" value="sensory_box"/>
    <property type="match status" value="1"/>
</dbReference>
<dbReference type="Pfam" id="PF00990">
    <property type="entry name" value="GGDEF"/>
    <property type="match status" value="1"/>
</dbReference>
<evidence type="ECO:0000256" key="1">
    <source>
        <dbReference type="SAM" id="Phobius"/>
    </source>
</evidence>
<dbReference type="InterPro" id="IPR029787">
    <property type="entry name" value="Nucleotide_cyclase"/>
</dbReference>
<evidence type="ECO:0000259" key="3">
    <source>
        <dbReference type="PROSITE" id="PS50113"/>
    </source>
</evidence>
<feature type="domain" description="PAC" evidence="3">
    <location>
        <begin position="438"/>
        <end position="490"/>
    </location>
</feature>
<dbReference type="SUPFAM" id="SSF55073">
    <property type="entry name" value="Nucleotide cyclase"/>
    <property type="match status" value="1"/>
</dbReference>
<keyword evidence="1" id="KW-0472">Membrane</keyword>
<dbReference type="SMART" id="SM00091">
    <property type="entry name" value="PAS"/>
    <property type="match status" value="1"/>
</dbReference>
<evidence type="ECO:0000313" key="7">
    <source>
        <dbReference type="EMBL" id="SDI98849.1"/>
    </source>
</evidence>
<accession>A0A1G8Q264</accession>
<dbReference type="PANTHER" id="PTHR44757">
    <property type="entry name" value="DIGUANYLATE CYCLASE DGCP"/>
    <property type="match status" value="1"/>
</dbReference>
<dbReference type="Gene3D" id="3.30.450.20">
    <property type="entry name" value="PAS domain"/>
    <property type="match status" value="1"/>
</dbReference>
<feature type="transmembrane region" description="Helical" evidence="1">
    <location>
        <begin position="337"/>
        <end position="359"/>
    </location>
</feature>
<dbReference type="InterPro" id="IPR001610">
    <property type="entry name" value="PAC"/>
</dbReference>
<feature type="domain" description="PAS" evidence="2">
    <location>
        <begin position="365"/>
        <end position="411"/>
    </location>
</feature>